<dbReference type="STRING" id="1548547.BA177_15185"/>
<evidence type="ECO:0008006" key="4">
    <source>
        <dbReference type="Google" id="ProtNLM"/>
    </source>
</evidence>
<dbReference type="Proteomes" id="UP000092695">
    <property type="component" value="Chromosome"/>
</dbReference>
<dbReference type="PANTHER" id="PTHR37953:SF1">
    <property type="entry name" value="UPF0127 PROTEIN MJ1496"/>
    <property type="match status" value="1"/>
</dbReference>
<gene>
    <name evidence="2" type="ORF">BA177_15185</name>
</gene>
<feature type="chain" id="PRO_5008260404" description="DUF192 domain-containing protein" evidence="1">
    <location>
        <begin position="22"/>
        <end position="161"/>
    </location>
</feature>
<dbReference type="InterPro" id="IPR038695">
    <property type="entry name" value="Saro_0823-like_sf"/>
</dbReference>
<dbReference type="PANTHER" id="PTHR37953">
    <property type="entry name" value="UPF0127 PROTEIN MJ1496"/>
    <property type="match status" value="1"/>
</dbReference>
<dbReference type="EMBL" id="CP016268">
    <property type="protein sequence ID" value="ANO53295.1"/>
    <property type="molecule type" value="Genomic_DNA"/>
</dbReference>
<dbReference type="AlphaFoldDB" id="A0A193LL45"/>
<feature type="signal peptide" evidence="1">
    <location>
        <begin position="1"/>
        <end position="21"/>
    </location>
</feature>
<keyword evidence="3" id="KW-1185">Reference proteome</keyword>
<reference evidence="2 3" key="1">
    <citation type="submission" date="2016-06" db="EMBL/GenBank/DDBJ databases">
        <title>Complete genome sequence of a deep-branching marine Gamma Proteobacterium Woeseia oceani type strain XK5.</title>
        <authorList>
            <person name="Mu D."/>
            <person name="Du Z."/>
        </authorList>
    </citation>
    <scope>NUCLEOTIDE SEQUENCE [LARGE SCALE GENOMIC DNA]</scope>
    <source>
        <strain evidence="2 3">XK5</strain>
    </source>
</reference>
<keyword evidence="1" id="KW-0732">Signal</keyword>
<dbReference type="Pfam" id="PF02643">
    <property type="entry name" value="DUF192"/>
    <property type="match status" value="1"/>
</dbReference>
<evidence type="ECO:0000256" key="1">
    <source>
        <dbReference type="SAM" id="SignalP"/>
    </source>
</evidence>
<name>A0A193LL45_9GAMM</name>
<protein>
    <recommendedName>
        <fullName evidence="4">DUF192 domain-containing protein</fullName>
    </recommendedName>
</protein>
<evidence type="ECO:0000313" key="2">
    <source>
        <dbReference type="EMBL" id="ANO53295.1"/>
    </source>
</evidence>
<dbReference type="InterPro" id="IPR003795">
    <property type="entry name" value="DUF192"/>
</dbReference>
<sequence>MKMSRLLIAASILCASGLAFADDALDAFFPQSSIVISASSNACYRFDIHLAINDQQRQRGLMHVRQMDEWRGMLFVYPDSDRYSMWMKNTFIPLDMLFIRKDGTISSIARDTEPQSLKSVRAIEDVSYVLELNAGTSDRLGINAGDRMWWSGEVVPPASEN</sequence>
<accession>A0A193LL45</accession>
<organism evidence="2 3">
    <name type="scientific">Woeseia oceani</name>
    <dbReference type="NCBI Taxonomy" id="1548547"/>
    <lineage>
        <taxon>Bacteria</taxon>
        <taxon>Pseudomonadati</taxon>
        <taxon>Pseudomonadota</taxon>
        <taxon>Gammaproteobacteria</taxon>
        <taxon>Woeseiales</taxon>
        <taxon>Woeseiaceae</taxon>
        <taxon>Woeseia</taxon>
    </lineage>
</organism>
<proteinExistence type="predicted"/>
<dbReference type="KEGG" id="woc:BA177_15185"/>
<dbReference type="Gene3D" id="2.60.120.1140">
    <property type="entry name" value="Protein of unknown function DUF192"/>
    <property type="match status" value="1"/>
</dbReference>
<evidence type="ECO:0000313" key="3">
    <source>
        <dbReference type="Proteomes" id="UP000092695"/>
    </source>
</evidence>